<organism evidence="1 2">
    <name type="scientific">Caerostris extrusa</name>
    <name type="common">Bark spider</name>
    <name type="synonym">Caerostris bankana</name>
    <dbReference type="NCBI Taxonomy" id="172846"/>
    <lineage>
        <taxon>Eukaryota</taxon>
        <taxon>Metazoa</taxon>
        <taxon>Ecdysozoa</taxon>
        <taxon>Arthropoda</taxon>
        <taxon>Chelicerata</taxon>
        <taxon>Arachnida</taxon>
        <taxon>Araneae</taxon>
        <taxon>Araneomorphae</taxon>
        <taxon>Entelegynae</taxon>
        <taxon>Araneoidea</taxon>
        <taxon>Araneidae</taxon>
        <taxon>Caerostris</taxon>
    </lineage>
</organism>
<dbReference type="AlphaFoldDB" id="A0AAV4QND7"/>
<comment type="caution">
    <text evidence="1">The sequence shown here is derived from an EMBL/GenBank/DDBJ whole genome shotgun (WGS) entry which is preliminary data.</text>
</comment>
<accession>A0AAV4QND7</accession>
<dbReference type="EMBL" id="BPLR01006398">
    <property type="protein sequence ID" value="GIY09545.1"/>
    <property type="molecule type" value="Genomic_DNA"/>
</dbReference>
<reference evidence="1 2" key="1">
    <citation type="submission" date="2021-06" db="EMBL/GenBank/DDBJ databases">
        <title>Caerostris extrusa draft genome.</title>
        <authorList>
            <person name="Kono N."/>
            <person name="Arakawa K."/>
        </authorList>
    </citation>
    <scope>NUCLEOTIDE SEQUENCE [LARGE SCALE GENOMIC DNA]</scope>
</reference>
<evidence type="ECO:0000313" key="1">
    <source>
        <dbReference type="EMBL" id="GIY09545.1"/>
    </source>
</evidence>
<protein>
    <submittedName>
        <fullName evidence="1">Uncharacterized protein</fullName>
    </submittedName>
</protein>
<gene>
    <name evidence="1" type="ORF">CEXT_44621</name>
</gene>
<evidence type="ECO:0000313" key="2">
    <source>
        <dbReference type="Proteomes" id="UP001054945"/>
    </source>
</evidence>
<name>A0AAV4QND7_CAEEX</name>
<dbReference type="Proteomes" id="UP001054945">
    <property type="component" value="Unassembled WGS sequence"/>
</dbReference>
<sequence length="86" mass="9798">MTGISTAGSWSFALPNMGECYGLHLNNGIFLMLCHSRKEEEEQQGEDRGTRETCKQWERTAMHRIICMALHFIPPSIHAVIVHNTQ</sequence>
<keyword evidence="2" id="KW-1185">Reference proteome</keyword>
<proteinExistence type="predicted"/>